<feature type="compositionally biased region" description="Basic and acidic residues" evidence="10">
    <location>
        <begin position="213"/>
        <end position="241"/>
    </location>
</feature>
<evidence type="ECO:0008006" key="14">
    <source>
        <dbReference type="Google" id="ProtNLM"/>
    </source>
</evidence>
<evidence type="ECO:0000256" key="8">
    <source>
        <dbReference type="PIRNR" id="PIRNR037125"/>
    </source>
</evidence>
<comment type="similarity">
    <text evidence="2 8">Belongs to the NOB1 family.</text>
</comment>
<feature type="binding site" evidence="9">
    <location>
        <position position="374"/>
    </location>
    <ligand>
        <name>Zn(2+)</name>
        <dbReference type="ChEBI" id="CHEBI:29105"/>
    </ligand>
</feature>
<dbReference type="PhylomeDB" id="A0A0G4GM22"/>
<dbReference type="FunFam" id="3.40.50.1010:FF:000020">
    <property type="entry name" value="20S-pre-rRNA D-site endonuclease NOB1"/>
    <property type="match status" value="1"/>
</dbReference>
<keyword evidence="4 8" id="KW-0479">Metal-binding</keyword>
<feature type="binding site" evidence="9">
    <location>
        <position position="356"/>
    </location>
    <ligand>
        <name>Zn(2+)</name>
        <dbReference type="ChEBI" id="CHEBI:29105"/>
    </ligand>
</feature>
<evidence type="ECO:0000259" key="11">
    <source>
        <dbReference type="Pfam" id="PF08772"/>
    </source>
</evidence>
<dbReference type="GO" id="GO:0030688">
    <property type="term" value="C:preribosome, small subunit precursor"/>
    <property type="evidence" value="ECO:0007669"/>
    <property type="project" value="TreeGrafter"/>
</dbReference>
<dbReference type="InterPro" id="IPR033411">
    <property type="entry name" value="Ribonuclease_PIN"/>
</dbReference>
<keyword evidence="5" id="KW-0378">Hydrolase</keyword>
<dbReference type="GO" id="GO:0030490">
    <property type="term" value="P:maturation of SSU-rRNA"/>
    <property type="evidence" value="ECO:0007669"/>
    <property type="project" value="TreeGrafter"/>
</dbReference>
<proteinExistence type="inferred from homology"/>
<feature type="region of interest" description="Disordered" evidence="10">
    <location>
        <begin position="437"/>
        <end position="457"/>
    </location>
</feature>
<gene>
    <name evidence="13" type="ORF">Cvel_22498</name>
</gene>
<dbReference type="InterPro" id="IPR036283">
    <property type="entry name" value="NOB1_Zf-like_sf"/>
</dbReference>
<feature type="domain" description="Nin one binding (NOB1) Zn-ribbon-like" evidence="11">
    <location>
        <begin position="346"/>
        <end position="416"/>
    </location>
</feature>
<name>A0A0G4GM22_9ALVE</name>
<dbReference type="Pfam" id="PF17146">
    <property type="entry name" value="PIN_6"/>
    <property type="match status" value="1"/>
</dbReference>
<dbReference type="PANTHER" id="PTHR12814">
    <property type="entry name" value="RNA-BINDING PROTEIN NOB1"/>
    <property type="match status" value="1"/>
</dbReference>
<dbReference type="InterPro" id="IPR017117">
    <property type="entry name" value="Nob1_euk"/>
</dbReference>
<dbReference type="GO" id="GO:0004521">
    <property type="term" value="F:RNA endonuclease activity"/>
    <property type="evidence" value="ECO:0007669"/>
    <property type="project" value="UniProtKB-UniRule"/>
</dbReference>
<dbReference type="Gene3D" id="6.20.210.10">
    <property type="entry name" value="Nin one binding (NOB1), Zn-ribbon-like"/>
    <property type="match status" value="1"/>
</dbReference>
<protein>
    <recommendedName>
        <fullName evidence="14">RNA-binding protein NOB1</fullName>
    </recommendedName>
</protein>
<evidence type="ECO:0000256" key="6">
    <source>
        <dbReference type="ARBA" id="ARBA00022833"/>
    </source>
</evidence>
<evidence type="ECO:0000256" key="4">
    <source>
        <dbReference type="ARBA" id="ARBA00022723"/>
    </source>
</evidence>
<evidence type="ECO:0000256" key="2">
    <source>
        <dbReference type="ARBA" id="ARBA00005858"/>
    </source>
</evidence>
<evidence type="ECO:0000259" key="12">
    <source>
        <dbReference type="Pfam" id="PF17146"/>
    </source>
</evidence>
<evidence type="ECO:0000256" key="10">
    <source>
        <dbReference type="SAM" id="MobiDB-lite"/>
    </source>
</evidence>
<feature type="compositionally biased region" description="Acidic residues" evidence="10">
    <location>
        <begin position="251"/>
        <end position="263"/>
    </location>
</feature>
<dbReference type="GO" id="GO:0031981">
    <property type="term" value="C:nuclear lumen"/>
    <property type="evidence" value="ECO:0007669"/>
    <property type="project" value="UniProtKB-ARBA"/>
</dbReference>
<feature type="region of interest" description="Disordered" evidence="10">
    <location>
        <begin position="138"/>
        <end position="292"/>
    </location>
</feature>
<dbReference type="PIRSF" id="PIRSF037125">
    <property type="entry name" value="D-site_20S_pre-rRNA_nuclease"/>
    <property type="match status" value="1"/>
</dbReference>
<dbReference type="Gene3D" id="3.40.50.1010">
    <property type="entry name" value="5'-nuclease"/>
    <property type="match status" value="1"/>
</dbReference>
<dbReference type="SUPFAM" id="SSF144206">
    <property type="entry name" value="NOB1 zinc finger-like"/>
    <property type="match status" value="1"/>
</dbReference>
<reference evidence="13" key="1">
    <citation type="submission" date="2014-11" db="EMBL/GenBank/DDBJ databases">
        <authorList>
            <person name="Otto D Thomas"/>
            <person name="Naeem Raeece"/>
        </authorList>
    </citation>
    <scope>NUCLEOTIDE SEQUENCE</scope>
</reference>
<dbReference type="VEuPathDB" id="CryptoDB:Cvel_22498"/>
<sequence length="507" mass="55499">MLLSSKAEQSSRGLSEVPDRTVILDAGALIRLQRVDRMGSTLCTTAGVMAEIKDEKARAHLQTLPVPIKIREPSEKDVKWARSFARKTGDLPFLSQNDVDLIALTYMLQRETGDVKNLRLAPLEVTLEKSSVPFAWGPSQLEKKLEGPGTSATAPAEATGDSETADAVPSEGEQPRRGPGDAVPPSPPPAEEGGEATGPSGCAQTEPGAEVEEVGKGETDDFSKDEKEGEGEREIVQREGCEEGAETGAVVEEEAGESQEEVLEPLRASGEEDEEDEEDFEEGGESEGEWVTSENFHRFGMAVGASLPTEEEAQSIRVACASGDYSVQNVCIQMGLHVLSFDGLCIRKIKLWGLICRACLHFSRDTSKLFCQKCGNATVDRVPISVTANGDVRVHDTRRKKGLRGTVYSIPKPKGGKNNKDLILAEDQLMMGGRDRQIRHQQREHEREMRNRDPFNQDIAYEQQGWWKRKVTGSGRAAQTAAPKVQVGYGRANPNSNRFQKRRGGKK</sequence>
<accession>A0A0G4GM22</accession>
<dbReference type="GO" id="GO:0046872">
    <property type="term" value="F:metal ion binding"/>
    <property type="evidence" value="ECO:0007669"/>
    <property type="project" value="UniProtKB-UniRule"/>
</dbReference>
<evidence type="ECO:0000256" key="1">
    <source>
        <dbReference type="ARBA" id="ARBA00004123"/>
    </source>
</evidence>
<dbReference type="CDD" id="cd09876">
    <property type="entry name" value="PIN_Nob1-like"/>
    <property type="match status" value="1"/>
</dbReference>
<comment type="subcellular location">
    <subcellularLocation>
        <location evidence="1">Nucleus</location>
    </subcellularLocation>
</comment>
<dbReference type="GO" id="GO:0005737">
    <property type="term" value="C:cytoplasm"/>
    <property type="evidence" value="ECO:0007669"/>
    <property type="project" value="UniProtKB-ARBA"/>
</dbReference>
<dbReference type="Pfam" id="PF08772">
    <property type="entry name" value="Zn_ribbon_NOB1"/>
    <property type="match status" value="1"/>
</dbReference>
<evidence type="ECO:0000313" key="13">
    <source>
        <dbReference type="EMBL" id="CEM31177.1"/>
    </source>
</evidence>
<dbReference type="InterPro" id="IPR039907">
    <property type="entry name" value="NOB1"/>
</dbReference>
<evidence type="ECO:0000256" key="7">
    <source>
        <dbReference type="ARBA" id="ARBA00023242"/>
    </source>
</evidence>
<feature type="domain" description="Ribonuclease PIN" evidence="12">
    <location>
        <begin position="22"/>
        <end position="108"/>
    </location>
</feature>
<dbReference type="AlphaFoldDB" id="A0A0G4GM22"/>
<keyword evidence="3" id="KW-0540">Nuclease</keyword>
<keyword evidence="7 8" id="KW-0539">Nucleus</keyword>
<dbReference type="InterPro" id="IPR014881">
    <property type="entry name" value="NOB1_Zn-bd"/>
</dbReference>
<evidence type="ECO:0000256" key="9">
    <source>
        <dbReference type="PIRSR" id="PIRSR037125-1"/>
    </source>
</evidence>
<feature type="region of interest" description="Disordered" evidence="10">
    <location>
        <begin position="471"/>
        <end position="507"/>
    </location>
</feature>
<evidence type="ECO:0000256" key="5">
    <source>
        <dbReference type="ARBA" id="ARBA00022801"/>
    </source>
</evidence>
<dbReference type="PANTHER" id="PTHR12814:SF2">
    <property type="entry name" value="RNA-BINDING PROTEIN NOB1"/>
    <property type="match status" value="1"/>
</dbReference>
<feature type="compositionally biased region" description="Basic and acidic residues" evidence="10">
    <location>
        <begin position="437"/>
        <end position="455"/>
    </location>
</feature>
<feature type="binding site" evidence="9">
    <location>
        <position position="371"/>
    </location>
    <ligand>
        <name>Zn(2+)</name>
        <dbReference type="ChEBI" id="CHEBI:29105"/>
    </ligand>
</feature>
<organism evidence="13">
    <name type="scientific">Chromera velia CCMP2878</name>
    <dbReference type="NCBI Taxonomy" id="1169474"/>
    <lineage>
        <taxon>Eukaryota</taxon>
        <taxon>Sar</taxon>
        <taxon>Alveolata</taxon>
        <taxon>Colpodellida</taxon>
        <taxon>Chromeraceae</taxon>
        <taxon>Chromera</taxon>
    </lineage>
</organism>
<keyword evidence="6 8" id="KW-0862">Zinc</keyword>
<feature type="compositionally biased region" description="Acidic residues" evidence="10">
    <location>
        <begin position="271"/>
        <end position="288"/>
    </location>
</feature>
<dbReference type="EMBL" id="CDMZ01001345">
    <property type="protein sequence ID" value="CEM31177.1"/>
    <property type="molecule type" value="Genomic_DNA"/>
</dbReference>
<feature type="binding site" evidence="9">
    <location>
        <position position="359"/>
    </location>
    <ligand>
        <name>Zn(2+)</name>
        <dbReference type="ChEBI" id="CHEBI:29105"/>
    </ligand>
</feature>
<dbReference type="GO" id="GO:0016787">
    <property type="term" value="F:hydrolase activity"/>
    <property type="evidence" value="ECO:0007669"/>
    <property type="project" value="UniProtKB-KW"/>
</dbReference>
<evidence type="ECO:0000256" key="3">
    <source>
        <dbReference type="ARBA" id="ARBA00022722"/>
    </source>
</evidence>